<feature type="domain" description="HNH nuclease" evidence="1">
    <location>
        <begin position="143"/>
        <end position="195"/>
    </location>
</feature>
<dbReference type="EMBL" id="JAENIL010000024">
    <property type="protein sequence ID" value="MBK1877965.1"/>
    <property type="molecule type" value="Genomic_DNA"/>
</dbReference>
<gene>
    <name evidence="2" type="ORF">JIN87_13895</name>
</gene>
<reference evidence="2" key="1">
    <citation type="submission" date="2021-01" db="EMBL/GenBank/DDBJ databases">
        <title>Modified the classification status of verrucomicrobia.</title>
        <authorList>
            <person name="Feng X."/>
        </authorList>
    </citation>
    <scope>NUCLEOTIDE SEQUENCE</scope>
    <source>
        <strain evidence="2">KCTC 13126</strain>
    </source>
</reference>
<keyword evidence="3" id="KW-1185">Reference proteome</keyword>
<dbReference type="RefSeq" id="WP_200356178.1">
    <property type="nucleotide sequence ID" value="NZ_JAENIL010000024.1"/>
</dbReference>
<proteinExistence type="predicted"/>
<accession>A0A934RYR1</accession>
<comment type="caution">
    <text evidence="2">The sequence shown here is derived from an EMBL/GenBank/DDBJ whole genome shotgun (WGS) entry which is preliminary data.</text>
</comment>
<sequence length="250" mass="28780">MLAHEPLGFPDCQDIWAVTSIKRLEELYETTNEQKHLGRSSIWIIRGIPRSYLQNGYCTAAIRAYQEFLIQHAYENDLLERYANFVGEAQALPKHLDRKLTVPKNLLDEWQGQEGKETLRTIKARFNQNVFRKITLENYQNACCITGNPLPQLLTASHIKPWAASKANEKLNPANGLCLAKTQDAAFDKGLITLDERLRVVLSKSIRDHMTVQSIKENFIRLEGKEITQPLRFPPSQTFLEYHRETIFVA</sequence>
<dbReference type="AlphaFoldDB" id="A0A934RYR1"/>
<evidence type="ECO:0000313" key="2">
    <source>
        <dbReference type="EMBL" id="MBK1877965.1"/>
    </source>
</evidence>
<dbReference type="Proteomes" id="UP000617628">
    <property type="component" value="Unassembled WGS sequence"/>
</dbReference>
<evidence type="ECO:0000259" key="1">
    <source>
        <dbReference type="Pfam" id="PF13391"/>
    </source>
</evidence>
<organism evidence="2 3">
    <name type="scientific">Pelagicoccus mobilis</name>
    <dbReference type="NCBI Taxonomy" id="415221"/>
    <lineage>
        <taxon>Bacteria</taxon>
        <taxon>Pseudomonadati</taxon>
        <taxon>Verrucomicrobiota</taxon>
        <taxon>Opitutia</taxon>
        <taxon>Puniceicoccales</taxon>
        <taxon>Pelagicoccaceae</taxon>
        <taxon>Pelagicoccus</taxon>
    </lineage>
</organism>
<evidence type="ECO:0000313" key="3">
    <source>
        <dbReference type="Proteomes" id="UP000617628"/>
    </source>
</evidence>
<dbReference type="Pfam" id="PF13391">
    <property type="entry name" value="HNH_2"/>
    <property type="match status" value="1"/>
</dbReference>
<protein>
    <submittedName>
        <fullName evidence="2">HNH endonuclease</fullName>
    </submittedName>
</protein>
<keyword evidence="2" id="KW-0540">Nuclease</keyword>
<keyword evidence="2" id="KW-0255">Endonuclease</keyword>
<dbReference type="InterPro" id="IPR003615">
    <property type="entry name" value="HNH_nuc"/>
</dbReference>
<dbReference type="GO" id="GO:0004519">
    <property type="term" value="F:endonuclease activity"/>
    <property type="evidence" value="ECO:0007669"/>
    <property type="project" value="UniProtKB-KW"/>
</dbReference>
<keyword evidence="2" id="KW-0378">Hydrolase</keyword>
<name>A0A934RYR1_9BACT</name>